<evidence type="ECO:0000313" key="1">
    <source>
        <dbReference type="EMBL" id="GAH08512.1"/>
    </source>
</evidence>
<dbReference type="EMBL" id="BART01036197">
    <property type="protein sequence ID" value="GAH08512.1"/>
    <property type="molecule type" value="Genomic_DNA"/>
</dbReference>
<comment type="caution">
    <text evidence="1">The sequence shown here is derived from an EMBL/GenBank/DDBJ whole genome shotgun (WGS) entry which is preliminary data.</text>
</comment>
<feature type="non-terminal residue" evidence="1">
    <location>
        <position position="1"/>
    </location>
</feature>
<accession>X1CL96</accession>
<dbReference type="AlphaFoldDB" id="X1CL96"/>
<reference evidence="1" key="1">
    <citation type="journal article" date="2014" name="Front. Microbiol.">
        <title>High frequency of phylogenetically diverse reductive dehalogenase-homologous genes in deep subseafloor sedimentary metagenomes.</title>
        <authorList>
            <person name="Kawai M."/>
            <person name="Futagami T."/>
            <person name="Toyoda A."/>
            <person name="Takaki Y."/>
            <person name="Nishi S."/>
            <person name="Hori S."/>
            <person name="Arai W."/>
            <person name="Tsubouchi T."/>
            <person name="Morono Y."/>
            <person name="Uchiyama I."/>
            <person name="Ito T."/>
            <person name="Fujiyama A."/>
            <person name="Inagaki F."/>
            <person name="Takami H."/>
        </authorList>
    </citation>
    <scope>NUCLEOTIDE SEQUENCE</scope>
    <source>
        <strain evidence="1">Expedition CK06-06</strain>
    </source>
</reference>
<organism evidence="1">
    <name type="scientific">marine sediment metagenome</name>
    <dbReference type="NCBI Taxonomy" id="412755"/>
    <lineage>
        <taxon>unclassified sequences</taxon>
        <taxon>metagenomes</taxon>
        <taxon>ecological metagenomes</taxon>
    </lineage>
</organism>
<proteinExistence type="predicted"/>
<sequence>TQLSSLLRHKYHLWGTIREGRFVKIPEKIKDYEPTEIQ</sequence>
<name>X1CL96_9ZZZZ</name>
<protein>
    <submittedName>
        <fullName evidence="1">Uncharacterized protein</fullName>
    </submittedName>
</protein>
<gene>
    <name evidence="1" type="ORF">S01H4_61147</name>
</gene>